<organism evidence="6">
    <name type="scientific">uncultured Sulfurovum sp</name>
    <dbReference type="NCBI Taxonomy" id="269237"/>
    <lineage>
        <taxon>Bacteria</taxon>
        <taxon>Pseudomonadati</taxon>
        <taxon>Campylobacterota</taxon>
        <taxon>Epsilonproteobacteria</taxon>
        <taxon>Campylobacterales</taxon>
        <taxon>Sulfurovaceae</taxon>
        <taxon>Sulfurovum</taxon>
        <taxon>environmental samples</taxon>
    </lineage>
</organism>
<evidence type="ECO:0000259" key="5">
    <source>
        <dbReference type="Pfam" id="PF19077"/>
    </source>
</evidence>
<name>A0A6S6TX52_9BACT</name>
<dbReference type="InterPro" id="IPR013783">
    <property type="entry name" value="Ig-like_fold"/>
</dbReference>
<feature type="domain" description="Bacterial Ig-like" evidence="5">
    <location>
        <begin position="928"/>
        <end position="988"/>
    </location>
</feature>
<dbReference type="InterPro" id="IPR044016">
    <property type="entry name" value="Big_13"/>
</dbReference>
<keyword evidence="3" id="KW-0732">Signal</keyword>
<evidence type="ECO:0000256" key="2">
    <source>
        <dbReference type="SAM" id="Phobius"/>
    </source>
</evidence>
<dbReference type="InterPro" id="IPR041690">
    <property type="entry name" value="Cadherin_5"/>
</dbReference>
<dbReference type="PANTHER" id="PTHR34720:SF9">
    <property type="entry name" value="BLR4714 PROTEIN"/>
    <property type="match status" value="1"/>
</dbReference>
<feature type="compositionally biased region" description="Low complexity" evidence="1">
    <location>
        <begin position="1008"/>
        <end position="1060"/>
    </location>
</feature>
<dbReference type="EMBL" id="CACVAS010000107">
    <property type="protein sequence ID" value="CAA6819149.1"/>
    <property type="molecule type" value="Genomic_DNA"/>
</dbReference>
<dbReference type="NCBIfam" id="NF012211">
    <property type="entry name" value="tand_rpt_95"/>
    <property type="match status" value="8"/>
</dbReference>
<dbReference type="Gene3D" id="2.60.40.10">
    <property type="entry name" value="Immunoglobulins"/>
    <property type="match status" value="1"/>
</dbReference>
<evidence type="ECO:0000256" key="3">
    <source>
        <dbReference type="SAM" id="SignalP"/>
    </source>
</evidence>
<feature type="transmembrane region" description="Helical" evidence="2">
    <location>
        <begin position="1185"/>
        <end position="1206"/>
    </location>
</feature>
<dbReference type="PANTHER" id="PTHR34720">
    <property type="entry name" value="MICROCYSTIN DEPENDENT PROTEIN"/>
    <property type="match status" value="1"/>
</dbReference>
<dbReference type="Pfam" id="PF17892">
    <property type="entry name" value="Cadherin_5"/>
    <property type="match status" value="1"/>
</dbReference>
<feature type="domain" description="Cadherin-like" evidence="4">
    <location>
        <begin position="536"/>
        <end position="628"/>
    </location>
</feature>
<dbReference type="Gene3D" id="2.60.40.2810">
    <property type="match status" value="2"/>
</dbReference>
<keyword evidence="2" id="KW-1133">Transmembrane helix</keyword>
<dbReference type="AlphaFoldDB" id="A0A6S6TX52"/>
<sequence>MHTLKKHVQISILIMFMTAGFLQAAPLMSLAQPAIEPSPLDVLENNGEGNVTFLMSERNDEVVAGSNRFKVTVTLGKISLKNDDISGVKILDARNANADVTSKFDVNYLSAPDYIVRIQQKASEDLPGDMRYLVVIPITVRVNTPVTNPGNGFLVNMSSEGDALADGDSSDYTFTRAAAAAVDDNVTTSEDTAVDINVTANDTNTTASVDSVTQPANGAAIVNPDGTVKYTPDLDFVGVDTFTYTADGLTATVTVTVGAINDAPVAVDDNETTPEDIAVDINVTMNDTDPDGDTLTVTTVTQPSNGTAVKNANGTITYTPDANFNGTDTFEYTVTDALLADTATVTVTITPVNDAPVAEDDTSTTPEDTAVDINVTLNDTDVDGDALSVDSFVQPTNGTVIQNADGTLKYTPDANFNGTDTFEYTVTDGNLTDTATVTVTITPVNDAPVAEDDNDTTLEDVAVDINVTLNDTDVDGDALSVDSFVQPSNGTVTENVDGTLKYTPDENFNGTDTFEYTVTDGILTDTATVTVTITPVNDAPVAVDDVSTTPENTAVDINASDLLSNDSDVDGDTLTITSVDNPTNGTVVLVGTTVTFTPDANTTGPATFEYTISDGNGETDTATVTIDVGAVNDAPVANDDTTTATEDTPKIIDVLDNDTDENNDSLTVTSVTSPTNGTTRANVDGTVTYTPNAGFNGTDTFEYTIQDGNGGEDTATVTVTVNEVNDSPQAINDTASTPEDAAVTISVLDNDSDTDGDTLTIDSVTNPTNGRVTTNGSTVTYTPDANFNGTDTFTYTISDGKGGTDTATVLVTISPVNDAPVAVNDTNTTESGTPLVIPASELLKNDTDPEGDTLTIISVGSPTNGTVTLVGTTVTFTPDENASGLTGTFTYTIEDEEGATSTATVTVGIDTASAPDITSMDDNTSTTVKTDDSTPEINGTCEAGLEVIVQINGEDIEPTTTCKSDGTFSMIPDDALRDGEYNVTVEQIEDGERSPTSPVRVLIIELAATATPTPSPTSSPTATTSPSPTASPTATTSPTATATTRPTATATASPTATATPEAVQTCSDTDAPVAANDSADITKGEVSTINVQSNDTGTDLIANSTRLLDDEGKAATTLYVEGKGTWLVDTTTGAILFDPDDVCEGTVSVKYVIADKCGNQSNPATVTVSFDGTCESTQSSDSGDALGNISMLLLALLTGTLGLFFVRREELNALVK</sequence>
<proteinExistence type="predicted"/>
<feature type="chain" id="PRO_5028357676" evidence="3">
    <location>
        <begin position="25"/>
        <end position="1216"/>
    </location>
</feature>
<accession>A0A6S6TX52</accession>
<gene>
    <name evidence="6" type="ORF">HELGO_WM498</name>
</gene>
<evidence type="ECO:0000256" key="1">
    <source>
        <dbReference type="SAM" id="MobiDB-lite"/>
    </source>
</evidence>
<keyword evidence="2" id="KW-0472">Membrane</keyword>
<feature type="signal peptide" evidence="3">
    <location>
        <begin position="1"/>
        <end position="24"/>
    </location>
</feature>
<feature type="region of interest" description="Disordered" evidence="1">
    <location>
        <begin position="1008"/>
        <end position="1067"/>
    </location>
</feature>
<reference evidence="6" key="1">
    <citation type="submission" date="2020-01" db="EMBL/GenBank/DDBJ databases">
        <authorList>
            <person name="Meier V. D."/>
            <person name="Meier V D."/>
        </authorList>
    </citation>
    <scope>NUCLEOTIDE SEQUENCE</scope>
    <source>
        <strain evidence="6">HLG_WM_MAG_01</strain>
    </source>
</reference>
<dbReference type="Pfam" id="PF17963">
    <property type="entry name" value="Big_9"/>
    <property type="match status" value="8"/>
</dbReference>
<keyword evidence="2" id="KW-0812">Transmembrane</keyword>
<evidence type="ECO:0000313" key="6">
    <source>
        <dbReference type="EMBL" id="CAA6819149.1"/>
    </source>
</evidence>
<dbReference type="Gene3D" id="2.60.40.3440">
    <property type="match status" value="6"/>
</dbReference>
<evidence type="ECO:0000259" key="4">
    <source>
        <dbReference type="Pfam" id="PF17892"/>
    </source>
</evidence>
<protein>
    <submittedName>
        <fullName evidence="6">Internalin, putative</fullName>
    </submittedName>
</protein>
<dbReference type="Pfam" id="PF19077">
    <property type="entry name" value="Big_13"/>
    <property type="match status" value="1"/>
</dbReference>